<dbReference type="AlphaFoldDB" id="A0A1D8G1H7"/>
<feature type="transmembrane region" description="Helical" evidence="1">
    <location>
        <begin position="390"/>
        <end position="407"/>
    </location>
</feature>
<feature type="transmembrane region" description="Helical" evidence="1">
    <location>
        <begin position="259"/>
        <end position="281"/>
    </location>
</feature>
<accession>A0A1D8G1H7</accession>
<feature type="transmembrane region" description="Helical" evidence="1">
    <location>
        <begin position="98"/>
        <end position="120"/>
    </location>
</feature>
<proteinExistence type="predicted"/>
<evidence type="ECO:0000313" key="2">
    <source>
        <dbReference type="EMBL" id="AOT59236.1"/>
    </source>
</evidence>
<evidence type="ECO:0008006" key="4">
    <source>
        <dbReference type="Google" id="ProtNLM"/>
    </source>
</evidence>
<keyword evidence="1" id="KW-1133">Transmembrane helix</keyword>
<feature type="transmembrane region" description="Helical" evidence="1">
    <location>
        <begin position="227"/>
        <end position="247"/>
    </location>
</feature>
<keyword evidence="1" id="KW-0812">Transmembrane</keyword>
<gene>
    <name evidence="2" type="ORF">A4G23_02072</name>
</gene>
<feature type="transmembrane region" description="Helical" evidence="1">
    <location>
        <begin position="327"/>
        <end position="352"/>
    </location>
</feature>
<dbReference type="Proteomes" id="UP000095349">
    <property type="component" value="Chromosome"/>
</dbReference>
<feature type="transmembrane region" description="Helical" evidence="1">
    <location>
        <begin position="60"/>
        <end position="86"/>
    </location>
</feature>
<reference evidence="2 3" key="1">
    <citation type="submission" date="2016-09" db="EMBL/GenBank/DDBJ databases">
        <title>Streptomyces rubrolavendulae MJM4426 Genome sequencing and assembly.</title>
        <authorList>
            <person name="Kim J.-G."/>
        </authorList>
    </citation>
    <scope>NUCLEOTIDE SEQUENCE [LARGE SCALE GENOMIC DNA]</scope>
    <source>
        <strain evidence="2 3">MJM4426</strain>
    </source>
</reference>
<sequence length="427" mass="42125">MTGGGPAPGGGGAVRPGGALRGRTAAVASVLDQGAAGLTNILVLVLAARLSTAAGFAEFSMVYLVFTVALGLFMAYVGQALVLVRGGADTVAAACRSALGFTAAGALATGAVLAAAGAVLPPGGRALVALGAVLPVVLLQDAARYCFSLLGRPHHALAADGLRLAATVAVLAAQPAGASPARLVLVWGLAALPGLAVAGLLLRRPLAGARGEPLRYLRPGHLGRRFVVEYAVGNGAGQVAVLCLGLVGSPLAVGALRGASALFGPLNVFFGAANGFGPPLLNRLGGGRSVVRVTLLLGCALAATGAAWGGVWWLLPDGWGGRVLGESWPAVAALLPASAAQYTLMGLGVSALLTLRVLSPRETLPVQVVFSLLSVALLYAGFAAGGAAGAAWGLAAGSGAKALAAWVRVARVRRRADAPEAAAVARA</sequence>
<feature type="transmembrane region" description="Helical" evidence="1">
    <location>
        <begin position="364"/>
        <end position="384"/>
    </location>
</feature>
<evidence type="ECO:0000313" key="3">
    <source>
        <dbReference type="Proteomes" id="UP000095349"/>
    </source>
</evidence>
<dbReference type="EMBL" id="CP017316">
    <property type="protein sequence ID" value="AOT59236.1"/>
    <property type="molecule type" value="Genomic_DNA"/>
</dbReference>
<dbReference type="KEGG" id="srn:A4G23_02072"/>
<dbReference type="STRING" id="285473.A4G23_02072"/>
<keyword evidence="3" id="KW-1185">Reference proteome</keyword>
<keyword evidence="1" id="KW-0472">Membrane</keyword>
<protein>
    <recommendedName>
        <fullName evidence="4">Polysaccharide biosynthesis protein</fullName>
    </recommendedName>
</protein>
<evidence type="ECO:0000256" key="1">
    <source>
        <dbReference type="SAM" id="Phobius"/>
    </source>
</evidence>
<dbReference type="PATRIC" id="fig|285473.5.peg.2156"/>
<feature type="transmembrane region" description="Helical" evidence="1">
    <location>
        <begin position="293"/>
        <end position="315"/>
    </location>
</feature>
<name>A0A1D8G1H7_9ACTN</name>
<organism evidence="2 3">
    <name type="scientific">Streptomyces rubrolavendulae</name>
    <dbReference type="NCBI Taxonomy" id="285473"/>
    <lineage>
        <taxon>Bacteria</taxon>
        <taxon>Bacillati</taxon>
        <taxon>Actinomycetota</taxon>
        <taxon>Actinomycetes</taxon>
        <taxon>Kitasatosporales</taxon>
        <taxon>Streptomycetaceae</taxon>
        <taxon>Streptomyces</taxon>
    </lineage>
</organism>
<feature type="transmembrane region" description="Helical" evidence="1">
    <location>
        <begin position="185"/>
        <end position="206"/>
    </location>
</feature>